<organism evidence="11 12">
    <name type="scientific">Undibacterium cyanobacteriorum</name>
    <dbReference type="NCBI Taxonomy" id="3073561"/>
    <lineage>
        <taxon>Bacteria</taxon>
        <taxon>Pseudomonadati</taxon>
        <taxon>Pseudomonadota</taxon>
        <taxon>Betaproteobacteria</taxon>
        <taxon>Burkholderiales</taxon>
        <taxon>Oxalobacteraceae</taxon>
        <taxon>Undibacterium</taxon>
    </lineage>
</organism>
<dbReference type="Gene3D" id="1.20.1560.10">
    <property type="entry name" value="ABC transporter type 1, transmembrane domain"/>
    <property type="match status" value="1"/>
</dbReference>
<dbReference type="Pfam" id="PF00664">
    <property type="entry name" value="ABC_membrane"/>
    <property type="match status" value="1"/>
</dbReference>
<keyword evidence="4" id="KW-0547">Nucleotide-binding</keyword>
<proteinExistence type="predicted"/>
<dbReference type="InterPro" id="IPR011527">
    <property type="entry name" value="ABC1_TM_dom"/>
</dbReference>
<keyword evidence="5" id="KW-0067">ATP-binding</keyword>
<dbReference type="InterPro" id="IPR003593">
    <property type="entry name" value="AAA+_ATPase"/>
</dbReference>
<accession>A0ABY9RM26</accession>
<name>A0ABY9RM26_9BURK</name>
<keyword evidence="2" id="KW-1003">Cell membrane</keyword>
<dbReference type="SMART" id="SM00382">
    <property type="entry name" value="AAA"/>
    <property type="match status" value="1"/>
</dbReference>
<dbReference type="PROSITE" id="PS50929">
    <property type="entry name" value="ABC_TM1F"/>
    <property type="match status" value="1"/>
</dbReference>
<feature type="domain" description="ABC transmembrane type-1" evidence="10">
    <location>
        <begin position="19"/>
        <end position="302"/>
    </location>
</feature>
<dbReference type="Gene3D" id="3.40.50.300">
    <property type="entry name" value="P-loop containing nucleotide triphosphate hydrolases"/>
    <property type="match status" value="1"/>
</dbReference>
<keyword evidence="12" id="KW-1185">Reference proteome</keyword>
<reference evidence="11" key="1">
    <citation type="submission" date="2023-09" db="EMBL/GenBank/DDBJ databases">
        <title>Undibacterium sp. 20NA77.5 isolated from freshwater.</title>
        <authorList>
            <person name="Le V."/>
            <person name="Ko S.-R."/>
            <person name="Ahn C.-Y."/>
            <person name="Oh H.-M."/>
        </authorList>
    </citation>
    <scope>NUCLEOTIDE SEQUENCE</scope>
    <source>
        <strain evidence="11">20NA77.5</strain>
    </source>
</reference>
<evidence type="ECO:0000256" key="4">
    <source>
        <dbReference type="ARBA" id="ARBA00022741"/>
    </source>
</evidence>
<evidence type="ECO:0000256" key="7">
    <source>
        <dbReference type="ARBA" id="ARBA00023136"/>
    </source>
</evidence>
<evidence type="ECO:0000256" key="1">
    <source>
        <dbReference type="ARBA" id="ARBA00004651"/>
    </source>
</evidence>
<evidence type="ECO:0000313" key="12">
    <source>
        <dbReference type="Proteomes" id="UP001181355"/>
    </source>
</evidence>
<dbReference type="SUPFAM" id="SSF90123">
    <property type="entry name" value="ABC transporter transmembrane region"/>
    <property type="match status" value="1"/>
</dbReference>
<sequence length="599" mass="66873">MSLYQLLAQFIRQHWRHYIAAGVMLFLVATFTVLIPRKIGQIIDHMVQHGAHPNLLLDLSMVVAMGVAIYFLRVGWRLQLFAASYRLGAQLRLRLYQRLSLQSPAFFQQQRTGDLMALGTNDADAIELAAGEAALAGFDGFMTFVLVISMMTLGVDWRLGLASLLPFPFMAWSFKWITQKIHDASKDSLERFSQLNDHVQESLSGVRTLRVLGLEHQSAQQFAELADAAAEASLRSQRWEAAYEPAVGLSLTSAGALTLVVGGYLVWQGELSVGNLTAFSMYLGQLIWPMFAAGWVLSLLERGKAAWARLRPVLEADLVIQDQGKITQTDFQRIHFERINFSYPGQVGMALRELSFTLEQGQTIGIVGPTGAGKSSVARLLLRQFETRDGKLMWGEHAIEQIQLHALREAVNWVAQEPFLFSASIADNIALAKPNATREQIREAARLASIDEDIMRFPQGYDTPVGERGITLSGGQKQRVAIARALLTDCRLLLLDDALSAVDTDTETKILRHLAELRRHHAARRSAIIISHRLSAVAEADHILVLREGRLIEQGTHEQLIALDGWYASQWRYQQLEADLDADDFEEAALHENSEKDGE</sequence>
<dbReference type="CDD" id="cd18541">
    <property type="entry name" value="ABC_6TM_TmrB_like"/>
    <property type="match status" value="1"/>
</dbReference>
<evidence type="ECO:0000256" key="5">
    <source>
        <dbReference type="ARBA" id="ARBA00022840"/>
    </source>
</evidence>
<dbReference type="RefSeq" id="WP_309482941.1">
    <property type="nucleotide sequence ID" value="NZ_CP133720.1"/>
</dbReference>
<gene>
    <name evidence="11" type="ORF">RF679_04065</name>
</gene>
<evidence type="ECO:0000259" key="9">
    <source>
        <dbReference type="PROSITE" id="PS50893"/>
    </source>
</evidence>
<evidence type="ECO:0000256" key="6">
    <source>
        <dbReference type="ARBA" id="ARBA00022989"/>
    </source>
</evidence>
<dbReference type="InterPro" id="IPR027417">
    <property type="entry name" value="P-loop_NTPase"/>
</dbReference>
<comment type="subcellular location">
    <subcellularLocation>
        <location evidence="1">Cell membrane</location>
        <topology evidence="1">Multi-pass membrane protein</topology>
    </subcellularLocation>
</comment>
<dbReference type="InterPro" id="IPR003439">
    <property type="entry name" value="ABC_transporter-like_ATP-bd"/>
</dbReference>
<feature type="transmembrane region" description="Helical" evidence="8">
    <location>
        <begin position="55"/>
        <end position="76"/>
    </location>
</feature>
<evidence type="ECO:0000313" key="11">
    <source>
        <dbReference type="EMBL" id="WMW81462.1"/>
    </source>
</evidence>
<dbReference type="PROSITE" id="PS50893">
    <property type="entry name" value="ABC_TRANSPORTER_2"/>
    <property type="match status" value="1"/>
</dbReference>
<dbReference type="InterPro" id="IPR017871">
    <property type="entry name" value="ABC_transporter-like_CS"/>
</dbReference>
<evidence type="ECO:0000256" key="3">
    <source>
        <dbReference type="ARBA" id="ARBA00022692"/>
    </source>
</evidence>
<dbReference type="InterPro" id="IPR039421">
    <property type="entry name" value="Type_1_exporter"/>
</dbReference>
<dbReference type="Proteomes" id="UP001181355">
    <property type="component" value="Chromosome"/>
</dbReference>
<feature type="transmembrane region" description="Helical" evidence="8">
    <location>
        <begin position="246"/>
        <end position="267"/>
    </location>
</feature>
<evidence type="ECO:0000256" key="8">
    <source>
        <dbReference type="SAM" id="Phobius"/>
    </source>
</evidence>
<dbReference type="PROSITE" id="PS00211">
    <property type="entry name" value="ABC_TRANSPORTER_1"/>
    <property type="match status" value="1"/>
</dbReference>
<feature type="transmembrane region" description="Helical" evidence="8">
    <location>
        <begin position="279"/>
        <end position="300"/>
    </location>
</feature>
<dbReference type="InterPro" id="IPR036640">
    <property type="entry name" value="ABC1_TM_sf"/>
</dbReference>
<dbReference type="SUPFAM" id="SSF52540">
    <property type="entry name" value="P-loop containing nucleoside triphosphate hydrolases"/>
    <property type="match status" value="1"/>
</dbReference>
<evidence type="ECO:0000256" key="2">
    <source>
        <dbReference type="ARBA" id="ARBA00022475"/>
    </source>
</evidence>
<dbReference type="Pfam" id="PF00005">
    <property type="entry name" value="ABC_tran"/>
    <property type="match status" value="1"/>
</dbReference>
<dbReference type="PANTHER" id="PTHR43394:SF1">
    <property type="entry name" value="ATP-BINDING CASSETTE SUB-FAMILY B MEMBER 10, MITOCHONDRIAL"/>
    <property type="match status" value="1"/>
</dbReference>
<evidence type="ECO:0000259" key="10">
    <source>
        <dbReference type="PROSITE" id="PS50929"/>
    </source>
</evidence>
<keyword evidence="3 8" id="KW-0812">Transmembrane</keyword>
<keyword evidence="7 8" id="KW-0472">Membrane</keyword>
<keyword evidence="6 8" id="KW-1133">Transmembrane helix</keyword>
<feature type="domain" description="ABC transporter" evidence="9">
    <location>
        <begin position="334"/>
        <end position="573"/>
    </location>
</feature>
<dbReference type="PANTHER" id="PTHR43394">
    <property type="entry name" value="ATP-DEPENDENT PERMEASE MDL1, MITOCHONDRIAL"/>
    <property type="match status" value="1"/>
</dbReference>
<protein>
    <submittedName>
        <fullName evidence="11">ABC transporter transmembrane domain-containing protein</fullName>
    </submittedName>
</protein>
<dbReference type="EMBL" id="CP133720">
    <property type="protein sequence ID" value="WMW81462.1"/>
    <property type="molecule type" value="Genomic_DNA"/>
</dbReference>
<feature type="transmembrane region" description="Helical" evidence="8">
    <location>
        <begin position="15"/>
        <end position="35"/>
    </location>
</feature>